<evidence type="ECO:0000313" key="4">
    <source>
        <dbReference type="Proteomes" id="UP000297597"/>
    </source>
</evidence>
<dbReference type="Proteomes" id="UP000297597">
    <property type="component" value="Unassembled WGS sequence"/>
</dbReference>
<protein>
    <recommendedName>
        <fullName evidence="2">PilZ domain-containing protein</fullName>
    </recommendedName>
</protein>
<evidence type="ECO:0000256" key="1">
    <source>
        <dbReference type="SAM" id="Phobius"/>
    </source>
</evidence>
<name>A0A4Y7RQU2_9FIRM</name>
<comment type="caution">
    <text evidence="3">The sequence shown here is derived from an EMBL/GenBank/DDBJ whole genome shotgun (WGS) entry which is preliminary data.</text>
</comment>
<keyword evidence="1" id="KW-0472">Membrane</keyword>
<gene>
    <name evidence="3" type="ORF">Pmgp_02207</name>
</gene>
<dbReference type="Gene3D" id="2.40.10.220">
    <property type="entry name" value="predicted glycosyltransferase like domains"/>
    <property type="match status" value="1"/>
</dbReference>
<organism evidence="3 4">
    <name type="scientific">Pelotomaculum propionicicum</name>
    <dbReference type="NCBI Taxonomy" id="258475"/>
    <lineage>
        <taxon>Bacteria</taxon>
        <taxon>Bacillati</taxon>
        <taxon>Bacillota</taxon>
        <taxon>Clostridia</taxon>
        <taxon>Eubacteriales</taxon>
        <taxon>Desulfotomaculaceae</taxon>
        <taxon>Pelotomaculum</taxon>
    </lineage>
</organism>
<dbReference type="Pfam" id="PF07238">
    <property type="entry name" value="PilZ"/>
    <property type="match status" value="1"/>
</dbReference>
<reference evidence="3 4" key="1">
    <citation type="journal article" date="2018" name="Environ. Microbiol.">
        <title>Novel energy conservation strategies and behaviour of Pelotomaculum schinkii driving syntrophic propionate catabolism.</title>
        <authorList>
            <person name="Hidalgo-Ahumada C.A.P."/>
            <person name="Nobu M.K."/>
            <person name="Narihiro T."/>
            <person name="Tamaki H."/>
            <person name="Liu W.T."/>
            <person name="Kamagata Y."/>
            <person name="Stams A.J.M."/>
            <person name="Imachi H."/>
            <person name="Sousa D.Z."/>
        </authorList>
    </citation>
    <scope>NUCLEOTIDE SEQUENCE [LARGE SCALE GENOMIC DNA]</scope>
    <source>
        <strain evidence="3 4">MGP</strain>
    </source>
</reference>
<dbReference type="AlphaFoldDB" id="A0A4Y7RQU2"/>
<keyword evidence="1" id="KW-0812">Transmembrane</keyword>
<evidence type="ECO:0000313" key="3">
    <source>
        <dbReference type="EMBL" id="TEB10627.1"/>
    </source>
</evidence>
<dbReference type="EMBL" id="QFFZ01000023">
    <property type="protein sequence ID" value="TEB10627.1"/>
    <property type="molecule type" value="Genomic_DNA"/>
</dbReference>
<dbReference type="OrthoDB" id="9783080at2"/>
<dbReference type="GO" id="GO:0035438">
    <property type="term" value="F:cyclic-di-GMP binding"/>
    <property type="evidence" value="ECO:0007669"/>
    <property type="project" value="InterPro"/>
</dbReference>
<accession>A0A4Y7RQU2</accession>
<keyword evidence="1" id="KW-1133">Transmembrane helix</keyword>
<keyword evidence="4" id="KW-1185">Reference proteome</keyword>
<feature type="transmembrane region" description="Helical" evidence="1">
    <location>
        <begin position="7"/>
        <end position="26"/>
    </location>
</feature>
<proteinExistence type="predicted"/>
<dbReference type="InterPro" id="IPR009875">
    <property type="entry name" value="PilZ_domain"/>
</dbReference>
<feature type="domain" description="PilZ" evidence="2">
    <location>
        <begin position="105"/>
        <end position="209"/>
    </location>
</feature>
<feature type="transmembrane region" description="Helical" evidence="1">
    <location>
        <begin position="57"/>
        <end position="78"/>
    </location>
</feature>
<sequence length="261" mass="29963">MYSNRRIFYITASVFLILMALMLPAVPSFGDTDNTAWDLTQAFKETILNQESSNRQVLLPFLALTILLLGLVIFWALAQKRSEKQNPKGAWGISDFRPAGSRGEQQRAWIRLPINQYFLYARDETERYKRSRTINISGGGLLFATDQEFKKKDKININIEVSPGKKVNLIGEAVWVSENPSNNACGRFLVGIRFINIRRGDQDYIVRRILKRQQEMIAQERRKSQSECVLCGMPLPEGDREENRSLCPRCRAGEDNVMLKQ</sequence>
<evidence type="ECO:0000259" key="2">
    <source>
        <dbReference type="Pfam" id="PF07238"/>
    </source>
</evidence>
<dbReference type="RefSeq" id="WP_134214039.1">
    <property type="nucleotide sequence ID" value="NZ_QFFZ01000023.1"/>
</dbReference>